<accession>A0A1J7BUL2</accession>
<organism evidence="1 2">
    <name type="scientific">Flavobacterium johnsoniae</name>
    <name type="common">Cytophaga johnsonae</name>
    <dbReference type="NCBI Taxonomy" id="986"/>
    <lineage>
        <taxon>Bacteria</taxon>
        <taxon>Pseudomonadati</taxon>
        <taxon>Bacteroidota</taxon>
        <taxon>Flavobacteriia</taxon>
        <taxon>Flavobacteriales</taxon>
        <taxon>Flavobacteriaceae</taxon>
        <taxon>Flavobacterium</taxon>
    </lineage>
</organism>
<evidence type="ECO:0000313" key="2">
    <source>
        <dbReference type="Proteomes" id="UP000182826"/>
    </source>
</evidence>
<evidence type="ECO:0000313" key="1">
    <source>
        <dbReference type="EMBL" id="OIV42398.1"/>
    </source>
</evidence>
<evidence type="ECO:0008006" key="3">
    <source>
        <dbReference type="Google" id="ProtNLM"/>
    </source>
</evidence>
<dbReference type="OrthoDB" id="1288644at2"/>
<gene>
    <name evidence="1" type="ORF">BKM63_05830</name>
</gene>
<name>A0A1J7BUL2_FLAJO</name>
<reference evidence="1 2" key="1">
    <citation type="submission" date="2016-10" db="EMBL/GenBank/DDBJ databases">
        <title>Draft Genome Sequence of Rhizobacteria Flavobacterium johnsoniae CI04.</title>
        <authorList>
            <person name="Bravo J.I."/>
            <person name="Lozano G.L."/>
            <person name="Handelsman J."/>
        </authorList>
    </citation>
    <scope>NUCLEOTIDE SEQUENCE [LARGE SCALE GENOMIC DNA]</scope>
    <source>
        <strain evidence="1 2">CI04</strain>
    </source>
</reference>
<dbReference type="AlphaFoldDB" id="A0A1J7BUL2"/>
<proteinExistence type="predicted"/>
<dbReference type="EMBL" id="MLFK01000005">
    <property type="protein sequence ID" value="OIV42398.1"/>
    <property type="molecule type" value="Genomic_DNA"/>
</dbReference>
<dbReference type="RefSeq" id="WP_071635698.1">
    <property type="nucleotide sequence ID" value="NZ_MLFK01000005.1"/>
</dbReference>
<protein>
    <recommendedName>
        <fullName evidence="3">DUF4836 family protein</fullName>
    </recommendedName>
</protein>
<sequence length="613" mass="69518">MKHFYSLFLLFASYLTFGQVSKNEYDYFVQFNGNQLSKKVSVAEILNHPIVTKYSNKKPDLDFTKYTSLIQLDQKITIHGKFSDSIPYYQVTIPVKSREAVKQFVIQEFGGGEKNGSVQNEKIQDLGKYAVFSPKGKNKIVAWNDNYLVILELTQRLPSNFYTTQSQTVLQDSVAVDEVYEETKSDENSIMIEAPLNDTPIAVEEAPVPYNGEQGYTPNAPYTIQEAGFNLEQAEKLTNIIKSLFENGFTPPISEKINANADISSWINYSAVMTSLYSVYNYPMAIFGGYDKFLPMQKNFGNFIKGINLDFYFDNNNARVEEVVEYSPQLAEVVSKITNRKINKNVFNYFPAQKPLGYMSYHVNTKAALENFPTLMTDIFQSPKLVKEDIAVVTDLISTIVDEEAAATLFDGDLSAFLYGFKEVEVMTKSYDYDENYEEKITEKKSKKSVPLFSVIFTSTHPTFADKLIQLGIRKKVLVQKDNYYVITGTKEYGDIFFKKDKDVIILANTLDYFNAGNGTFSGEAKKDLKKNYMFGKLNIAELINAFGKSGEAKSPDLGKFSKVSEQFSDITFESPKKIINNKVVFAFKLNSLKSDKNIILQTLDLTQELTSK</sequence>
<dbReference type="Proteomes" id="UP000182826">
    <property type="component" value="Unassembled WGS sequence"/>
</dbReference>
<keyword evidence="2" id="KW-1185">Reference proteome</keyword>
<comment type="caution">
    <text evidence="1">The sequence shown here is derived from an EMBL/GenBank/DDBJ whole genome shotgun (WGS) entry which is preliminary data.</text>
</comment>